<dbReference type="CDD" id="cd00067">
    <property type="entry name" value="GAL4"/>
    <property type="match status" value="1"/>
</dbReference>
<reference evidence="3" key="1">
    <citation type="submission" date="2023-03" db="EMBL/GenBank/DDBJ databases">
        <title>Massive genome expansion in bonnet fungi (Mycena s.s.) driven by repeated elements and novel gene families across ecological guilds.</title>
        <authorList>
            <consortium name="Lawrence Berkeley National Laboratory"/>
            <person name="Harder C.B."/>
            <person name="Miyauchi S."/>
            <person name="Viragh M."/>
            <person name="Kuo A."/>
            <person name="Thoen E."/>
            <person name="Andreopoulos B."/>
            <person name="Lu D."/>
            <person name="Skrede I."/>
            <person name="Drula E."/>
            <person name="Henrissat B."/>
            <person name="Morin E."/>
            <person name="Kohler A."/>
            <person name="Barry K."/>
            <person name="LaButti K."/>
            <person name="Morin E."/>
            <person name="Salamov A."/>
            <person name="Lipzen A."/>
            <person name="Mereny Z."/>
            <person name="Hegedus B."/>
            <person name="Baldrian P."/>
            <person name="Stursova M."/>
            <person name="Weitz H."/>
            <person name="Taylor A."/>
            <person name="Grigoriev I.V."/>
            <person name="Nagy L.G."/>
            <person name="Martin F."/>
            <person name="Kauserud H."/>
        </authorList>
    </citation>
    <scope>NUCLEOTIDE SEQUENCE</scope>
    <source>
        <strain evidence="3">CBHHK200</strain>
    </source>
</reference>
<dbReference type="GO" id="GO:0008270">
    <property type="term" value="F:zinc ion binding"/>
    <property type="evidence" value="ECO:0007669"/>
    <property type="project" value="InterPro"/>
</dbReference>
<dbReference type="Pfam" id="PF00172">
    <property type="entry name" value="Zn_clus"/>
    <property type="match status" value="1"/>
</dbReference>
<evidence type="ECO:0000256" key="1">
    <source>
        <dbReference type="SAM" id="MobiDB-lite"/>
    </source>
</evidence>
<dbReference type="Proteomes" id="UP001218188">
    <property type="component" value="Unassembled WGS sequence"/>
</dbReference>
<evidence type="ECO:0000313" key="4">
    <source>
        <dbReference type="Proteomes" id="UP001218188"/>
    </source>
</evidence>
<keyword evidence="4" id="KW-1185">Reference proteome</keyword>
<evidence type="ECO:0000313" key="3">
    <source>
        <dbReference type="EMBL" id="KAJ7046322.1"/>
    </source>
</evidence>
<dbReference type="SMART" id="SM00066">
    <property type="entry name" value="GAL4"/>
    <property type="match status" value="1"/>
</dbReference>
<comment type="caution">
    <text evidence="3">The sequence shown here is derived from an EMBL/GenBank/DDBJ whole genome shotgun (WGS) entry which is preliminary data.</text>
</comment>
<accession>A0AAD6TIJ4</accession>
<protein>
    <recommendedName>
        <fullName evidence="2">Zn(2)-C6 fungal-type domain-containing protein</fullName>
    </recommendedName>
</protein>
<name>A0AAD6TIJ4_9AGAR</name>
<dbReference type="EMBL" id="JARJCM010000003">
    <property type="protein sequence ID" value="KAJ7046322.1"/>
    <property type="molecule type" value="Genomic_DNA"/>
</dbReference>
<feature type="region of interest" description="Disordered" evidence="1">
    <location>
        <begin position="52"/>
        <end position="186"/>
    </location>
</feature>
<feature type="domain" description="Zn(2)-C6 fungal-type" evidence="2">
    <location>
        <begin position="15"/>
        <end position="48"/>
    </location>
</feature>
<dbReference type="GO" id="GO:0000981">
    <property type="term" value="F:DNA-binding transcription factor activity, RNA polymerase II-specific"/>
    <property type="evidence" value="ECO:0007669"/>
    <property type="project" value="InterPro"/>
</dbReference>
<dbReference type="Gene3D" id="4.10.240.10">
    <property type="entry name" value="Zn(2)-C6 fungal-type DNA-binding domain"/>
    <property type="match status" value="1"/>
</dbReference>
<evidence type="ECO:0000259" key="2">
    <source>
        <dbReference type="PROSITE" id="PS50048"/>
    </source>
</evidence>
<feature type="compositionally biased region" description="Pro residues" evidence="1">
    <location>
        <begin position="176"/>
        <end position="186"/>
    </location>
</feature>
<dbReference type="InterPro" id="IPR001138">
    <property type="entry name" value="Zn2Cys6_DnaBD"/>
</dbReference>
<proteinExistence type="predicted"/>
<gene>
    <name evidence="3" type="ORF">C8F04DRAFT_1227472</name>
</gene>
<dbReference type="SUPFAM" id="SSF57701">
    <property type="entry name" value="Zn2/Cys6 DNA-binding domain"/>
    <property type="match status" value="1"/>
</dbReference>
<dbReference type="PROSITE" id="PS00463">
    <property type="entry name" value="ZN2_CY6_FUNGAL_1"/>
    <property type="match status" value="1"/>
</dbReference>
<dbReference type="AlphaFoldDB" id="A0AAD6TIJ4"/>
<sequence length="186" mass="20301">MPQTVRPKRTRVYIACTACRARKSRCISDQYENKPCERCVRKDLRCEYVPVSDGGEESASPTGPMPLPRVSDGNHGAHPAHTYDPGPRSGAGPQYRSLASRFEAASPNTNPGVGGSLPPTIAPQPRTAPGVAVTYYTPPREYQPGPPPAQYNNPVPARQHSSPAYHPQYDHRLLSFPPPPARPRGR</sequence>
<dbReference type="InterPro" id="IPR036864">
    <property type="entry name" value="Zn2-C6_fun-type_DNA-bd_sf"/>
</dbReference>
<organism evidence="3 4">
    <name type="scientific">Mycena alexandri</name>
    <dbReference type="NCBI Taxonomy" id="1745969"/>
    <lineage>
        <taxon>Eukaryota</taxon>
        <taxon>Fungi</taxon>
        <taxon>Dikarya</taxon>
        <taxon>Basidiomycota</taxon>
        <taxon>Agaricomycotina</taxon>
        <taxon>Agaricomycetes</taxon>
        <taxon>Agaricomycetidae</taxon>
        <taxon>Agaricales</taxon>
        <taxon>Marasmiineae</taxon>
        <taxon>Mycenaceae</taxon>
        <taxon>Mycena</taxon>
    </lineage>
</organism>
<dbReference type="PROSITE" id="PS50048">
    <property type="entry name" value="ZN2_CY6_FUNGAL_2"/>
    <property type="match status" value="1"/>
</dbReference>